<evidence type="ECO:0000256" key="4">
    <source>
        <dbReference type="ARBA" id="ARBA00022989"/>
    </source>
</evidence>
<evidence type="ECO:0000256" key="6">
    <source>
        <dbReference type="SAM" id="MobiDB-lite"/>
    </source>
</evidence>
<proteinExistence type="inferred from homology"/>
<evidence type="ECO:0008006" key="10">
    <source>
        <dbReference type="Google" id="ProtNLM"/>
    </source>
</evidence>
<dbReference type="GO" id="GO:0016020">
    <property type="term" value="C:membrane"/>
    <property type="evidence" value="ECO:0007669"/>
    <property type="project" value="UniProtKB-SubCell"/>
</dbReference>
<evidence type="ECO:0000313" key="8">
    <source>
        <dbReference type="EMBL" id="GAX23377.1"/>
    </source>
</evidence>
<dbReference type="PANTHER" id="PTHR21347">
    <property type="entry name" value="CLEFT LIP AND PALATE ASSOCIATED TRANSMEMBRANE PROTEIN-RELATED"/>
    <property type="match status" value="1"/>
</dbReference>
<evidence type="ECO:0000256" key="1">
    <source>
        <dbReference type="ARBA" id="ARBA00004141"/>
    </source>
</evidence>
<dbReference type="EMBL" id="BDSP01000201">
    <property type="protein sequence ID" value="GAX23377.1"/>
    <property type="molecule type" value="Genomic_DNA"/>
</dbReference>
<sequence>MQIDERKPDNAPAKKKSILSSIFSASNVATLLMIFYVGMAALNLSRLMFPLSFVDISTFPSDTFIRPLWSKASDLHLEVYLSTQKQFSRSFLFESVPLSDNDGEDTVLNPDVQLLLSEKLHLPAFSKSFLITTLHCDGSLSCDRADPSYKAAVSWIDEAERVASESGDGVLSVMSAAGHGIESTSFLLTIYNSIMKHMKKIMVLLSILQDDETDAPTNLLQQRSTIQLTPDSSIWRHLVSNSTVYVHALLVRTDRDFGWPPESRNTIQSTLQRAQRTHSLQLGDVHMVKYDKPHHIAEPGRILFHDIVYLWKRYILGDTKAWKPWDMEHFKPSEYQNYQNMLAMKEKGAGYPYWKPEVAIKLVNEEEAYPQDLAHASGMPIVRLQRSKEYPTGLAFAPVLHVDEIGLTSEKYIPLNETVTSLPLRVSFDRSDIEHKAKANTATAGGMSPARWRLLSHFGEALEAQKELGFQQEDIDDVRRLIADTNVTLLGITLLFSALHMLFEFLTFKNEVSFWRNNKDLTGLSVRSLFLDTIGQTIILLFLIEKDSSLLMTIPSAIGCLIAHWKCRRAAGLQFCRRTYGAPIAWWNWLPSIFGYELRAVRLDLIAADKEAAEKDGDAVAKKKQELSLMSMEADRMATRRLGSILLPLVLGYTLNSFVYQEHSGWYSWVVTSASSAVYALGFVLMTPQLFLNYKLKSVAHLPWRVLIYKSLNTFIDDLFSFIIRMPTMARISCFRDDVVFFIYLYQRWLYPVDKSRPMEGGDGSSIDTTNAEKKKTD</sequence>
<reference evidence="8 9" key="1">
    <citation type="journal article" date="2015" name="Plant Cell">
        <title>Oil accumulation by the oleaginous diatom Fistulifera solaris as revealed by the genome and transcriptome.</title>
        <authorList>
            <person name="Tanaka T."/>
            <person name="Maeda Y."/>
            <person name="Veluchamy A."/>
            <person name="Tanaka M."/>
            <person name="Abida H."/>
            <person name="Marechal E."/>
            <person name="Bowler C."/>
            <person name="Muto M."/>
            <person name="Sunaga Y."/>
            <person name="Tanaka M."/>
            <person name="Yoshino T."/>
            <person name="Taniguchi T."/>
            <person name="Fukuda Y."/>
            <person name="Nemoto M."/>
            <person name="Matsumoto M."/>
            <person name="Wong P.S."/>
            <person name="Aburatani S."/>
            <person name="Fujibuchi W."/>
        </authorList>
    </citation>
    <scope>NUCLEOTIDE SEQUENCE [LARGE SCALE GENOMIC DNA]</scope>
    <source>
        <strain evidence="8 9">JPCC DA0580</strain>
    </source>
</reference>
<gene>
    <name evidence="8" type="ORF">FisN_15Lh093</name>
</gene>
<comment type="similarity">
    <text evidence="2">Belongs to the CLPTM1 family.</text>
</comment>
<keyword evidence="3 7" id="KW-0812">Transmembrane</keyword>
<dbReference type="InParanoid" id="A0A1Z5KAV5"/>
<keyword evidence="4 7" id="KW-1133">Transmembrane helix</keyword>
<keyword evidence="5 7" id="KW-0472">Membrane</keyword>
<name>A0A1Z5KAV5_FISSO</name>
<dbReference type="InterPro" id="IPR008429">
    <property type="entry name" value="CLPTM1"/>
</dbReference>
<dbReference type="AlphaFoldDB" id="A0A1Z5KAV5"/>
<accession>A0A1Z5KAV5</accession>
<feature type="region of interest" description="Disordered" evidence="6">
    <location>
        <begin position="759"/>
        <end position="778"/>
    </location>
</feature>
<evidence type="ECO:0000256" key="7">
    <source>
        <dbReference type="SAM" id="Phobius"/>
    </source>
</evidence>
<comment type="subcellular location">
    <subcellularLocation>
        <location evidence="1">Membrane</location>
        <topology evidence="1">Multi-pass membrane protein</topology>
    </subcellularLocation>
</comment>
<dbReference type="Pfam" id="PF05602">
    <property type="entry name" value="CLPTM1"/>
    <property type="match status" value="1"/>
</dbReference>
<feature type="transmembrane region" description="Helical" evidence="7">
    <location>
        <begin position="642"/>
        <end position="660"/>
    </location>
</feature>
<dbReference type="PANTHER" id="PTHR21347:SF0">
    <property type="entry name" value="LIPID SCRAMBLASE CLPTM1L"/>
    <property type="match status" value="1"/>
</dbReference>
<protein>
    <recommendedName>
        <fullName evidence="10">Cleft lip and palate transmembrane protein 1</fullName>
    </recommendedName>
</protein>
<keyword evidence="9" id="KW-1185">Reference proteome</keyword>
<organism evidence="8 9">
    <name type="scientific">Fistulifera solaris</name>
    <name type="common">Oleaginous diatom</name>
    <dbReference type="NCBI Taxonomy" id="1519565"/>
    <lineage>
        <taxon>Eukaryota</taxon>
        <taxon>Sar</taxon>
        <taxon>Stramenopiles</taxon>
        <taxon>Ochrophyta</taxon>
        <taxon>Bacillariophyta</taxon>
        <taxon>Bacillariophyceae</taxon>
        <taxon>Bacillariophycidae</taxon>
        <taxon>Naviculales</taxon>
        <taxon>Naviculaceae</taxon>
        <taxon>Fistulifera</taxon>
    </lineage>
</organism>
<feature type="transmembrane region" description="Helical" evidence="7">
    <location>
        <begin position="18"/>
        <end position="42"/>
    </location>
</feature>
<evidence type="ECO:0000313" key="9">
    <source>
        <dbReference type="Proteomes" id="UP000198406"/>
    </source>
</evidence>
<dbReference type="Proteomes" id="UP000198406">
    <property type="component" value="Unassembled WGS sequence"/>
</dbReference>
<dbReference type="OrthoDB" id="378564at2759"/>
<evidence type="ECO:0000256" key="3">
    <source>
        <dbReference type="ARBA" id="ARBA00022692"/>
    </source>
</evidence>
<evidence type="ECO:0000256" key="5">
    <source>
        <dbReference type="ARBA" id="ARBA00023136"/>
    </source>
</evidence>
<feature type="transmembrane region" description="Helical" evidence="7">
    <location>
        <begin position="666"/>
        <end position="687"/>
    </location>
</feature>
<evidence type="ECO:0000256" key="2">
    <source>
        <dbReference type="ARBA" id="ARBA00009310"/>
    </source>
</evidence>
<dbReference type="GO" id="GO:0012505">
    <property type="term" value="C:endomembrane system"/>
    <property type="evidence" value="ECO:0007669"/>
    <property type="project" value="TreeGrafter"/>
</dbReference>
<comment type="caution">
    <text evidence="8">The sequence shown here is derived from an EMBL/GenBank/DDBJ whole genome shotgun (WGS) entry which is preliminary data.</text>
</comment>